<name>A0A1F6D882_9BACT</name>
<organism evidence="1 2">
    <name type="scientific">Candidatus Kaiserbacteria bacterium RIFCSPHIGHO2_01_FULL_55_17</name>
    <dbReference type="NCBI Taxonomy" id="1798484"/>
    <lineage>
        <taxon>Bacteria</taxon>
        <taxon>Candidatus Kaiseribacteriota</taxon>
    </lineage>
</organism>
<reference evidence="1 2" key="1">
    <citation type="journal article" date="2016" name="Nat. Commun.">
        <title>Thousands of microbial genomes shed light on interconnected biogeochemical processes in an aquifer system.</title>
        <authorList>
            <person name="Anantharaman K."/>
            <person name="Brown C.T."/>
            <person name="Hug L.A."/>
            <person name="Sharon I."/>
            <person name="Castelle C.J."/>
            <person name="Probst A.J."/>
            <person name="Thomas B.C."/>
            <person name="Singh A."/>
            <person name="Wilkins M.J."/>
            <person name="Karaoz U."/>
            <person name="Brodie E.L."/>
            <person name="Williams K.H."/>
            <person name="Hubbard S.S."/>
            <person name="Banfield J.F."/>
        </authorList>
    </citation>
    <scope>NUCLEOTIDE SEQUENCE [LARGE SCALE GENOMIC DNA]</scope>
</reference>
<evidence type="ECO:0000313" key="1">
    <source>
        <dbReference type="EMBL" id="OGG57585.1"/>
    </source>
</evidence>
<dbReference type="EMBL" id="MFKX01000020">
    <property type="protein sequence ID" value="OGG57585.1"/>
    <property type="molecule type" value="Genomic_DNA"/>
</dbReference>
<dbReference type="AlphaFoldDB" id="A0A1F6D882"/>
<proteinExistence type="predicted"/>
<sequence>MFEWLAASAGSLILGSSTPGLLQRFRAQFQMRPNAVKQRTYASADIACVAAAVAAREAALSGGAKTHGDAVAGAYTARATALDGAYSTSTPAAIRISVKYAWDTFKASVQASRKSWQETTTRAWADFRNAIKNCKAPSEVTDTANASSEPRGE</sequence>
<gene>
    <name evidence="1" type="ORF">A2853_02730</name>
</gene>
<dbReference type="Proteomes" id="UP000177958">
    <property type="component" value="Unassembled WGS sequence"/>
</dbReference>
<comment type="caution">
    <text evidence="1">The sequence shown here is derived from an EMBL/GenBank/DDBJ whole genome shotgun (WGS) entry which is preliminary data.</text>
</comment>
<evidence type="ECO:0000313" key="2">
    <source>
        <dbReference type="Proteomes" id="UP000177958"/>
    </source>
</evidence>
<protein>
    <submittedName>
        <fullName evidence="1">Uncharacterized protein</fullName>
    </submittedName>
</protein>
<accession>A0A1F6D882</accession>